<dbReference type="PANTHER" id="PTHR43280:SF32">
    <property type="entry name" value="TRANSCRIPTIONAL REGULATORY PROTEIN"/>
    <property type="match status" value="1"/>
</dbReference>
<dbReference type="InterPro" id="IPR018060">
    <property type="entry name" value="HTH_AraC"/>
</dbReference>
<dbReference type="GO" id="GO:0003700">
    <property type="term" value="F:DNA-binding transcription factor activity"/>
    <property type="evidence" value="ECO:0007669"/>
    <property type="project" value="InterPro"/>
</dbReference>
<evidence type="ECO:0000259" key="4">
    <source>
        <dbReference type="PROSITE" id="PS01124"/>
    </source>
</evidence>
<dbReference type="SUPFAM" id="SSF46689">
    <property type="entry name" value="Homeodomain-like"/>
    <property type="match status" value="1"/>
</dbReference>
<feature type="domain" description="HTH araC/xylS-type" evidence="4">
    <location>
        <begin position="31"/>
        <end position="129"/>
    </location>
</feature>
<dbReference type="eggNOG" id="COG2207">
    <property type="taxonomic scope" value="Bacteria"/>
</dbReference>
<evidence type="ECO:0000256" key="1">
    <source>
        <dbReference type="ARBA" id="ARBA00023015"/>
    </source>
</evidence>
<dbReference type="RefSeq" id="WP_020213054.1">
    <property type="nucleotide sequence ID" value="NZ_JRLX01000006.1"/>
</dbReference>
<name>A0A0A2M4B8_9FLAO</name>
<evidence type="ECO:0000313" key="6">
    <source>
        <dbReference type="Proteomes" id="UP000030152"/>
    </source>
</evidence>
<keyword evidence="2" id="KW-0238">DNA-binding</keyword>
<keyword evidence="1" id="KW-0805">Transcription regulation</keyword>
<gene>
    <name evidence="5" type="ORF">Q765_07885</name>
</gene>
<dbReference type="Gene3D" id="1.10.10.60">
    <property type="entry name" value="Homeodomain-like"/>
    <property type="match status" value="1"/>
</dbReference>
<dbReference type="EMBL" id="JRLX01000006">
    <property type="protein sequence ID" value="KGO87114.1"/>
    <property type="molecule type" value="Genomic_DNA"/>
</dbReference>
<keyword evidence="6" id="KW-1185">Reference proteome</keyword>
<reference evidence="5 6" key="1">
    <citation type="submission" date="2013-09" db="EMBL/GenBank/DDBJ databases">
        <authorList>
            <person name="Zeng Z."/>
            <person name="Chen C."/>
        </authorList>
    </citation>
    <scope>NUCLEOTIDE SEQUENCE [LARGE SCALE GENOMIC DNA]</scope>
    <source>
        <strain evidence="5 6">WB 3.3-2</strain>
    </source>
</reference>
<dbReference type="InterPro" id="IPR009057">
    <property type="entry name" value="Homeodomain-like_sf"/>
</dbReference>
<protein>
    <recommendedName>
        <fullName evidence="4">HTH araC/xylS-type domain-containing protein</fullName>
    </recommendedName>
</protein>
<dbReference type="GO" id="GO:0043565">
    <property type="term" value="F:sequence-specific DNA binding"/>
    <property type="evidence" value="ECO:0007669"/>
    <property type="project" value="InterPro"/>
</dbReference>
<dbReference type="SMART" id="SM00342">
    <property type="entry name" value="HTH_ARAC"/>
    <property type="match status" value="1"/>
</dbReference>
<accession>A0A0A2M4B8</accession>
<comment type="caution">
    <text evidence="5">The sequence shown here is derived from an EMBL/GenBank/DDBJ whole genome shotgun (WGS) entry which is preliminary data.</text>
</comment>
<proteinExistence type="predicted"/>
<evidence type="ECO:0000256" key="3">
    <source>
        <dbReference type="ARBA" id="ARBA00023163"/>
    </source>
</evidence>
<evidence type="ECO:0000313" key="5">
    <source>
        <dbReference type="EMBL" id="KGO87114.1"/>
    </source>
</evidence>
<dbReference type="PANTHER" id="PTHR43280">
    <property type="entry name" value="ARAC-FAMILY TRANSCRIPTIONAL REGULATOR"/>
    <property type="match status" value="1"/>
</dbReference>
<dbReference type="PROSITE" id="PS01124">
    <property type="entry name" value="HTH_ARAC_FAMILY_2"/>
    <property type="match status" value="1"/>
</dbReference>
<organism evidence="5 6">
    <name type="scientific">Flavobacterium rivuli WB 3.3-2 = DSM 21788</name>
    <dbReference type="NCBI Taxonomy" id="1121895"/>
    <lineage>
        <taxon>Bacteria</taxon>
        <taxon>Pseudomonadati</taxon>
        <taxon>Bacteroidota</taxon>
        <taxon>Flavobacteriia</taxon>
        <taxon>Flavobacteriales</taxon>
        <taxon>Flavobacteriaceae</taxon>
        <taxon>Flavobacterium</taxon>
    </lineage>
</organism>
<evidence type="ECO:0000256" key="2">
    <source>
        <dbReference type="ARBA" id="ARBA00023125"/>
    </source>
</evidence>
<dbReference type="OrthoDB" id="956952at2"/>
<dbReference type="STRING" id="1121895.GCA_000378485_01895"/>
<dbReference type="Proteomes" id="UP000030152">
    <property type="component" value="Unassembled WGS sequence"/>
</dbReference>
<keyword evidence="3" id="KW-0804">Transcription</keyword>
<dbReference type="Pfam" id="PF12833">
    <property type="entry name" value="HTH_18"/>
    <property type="match status" value="1"/>
</dbReference>
<sequence length="130" mass="14779">MKTETKTTDVPVKVLARKDEIAANFVHLAEQHLTDLMNGTATKRFHASDFASKLFIHPRHLTTTLRLAINTSVCDYMEERILAEAQKLLKETTLSIAEIGQRFAYDEPTNFTKFFKSMAGVTPLQYRKSS</sequence>
<dbReference type="AlphaFoldDB" id="A0A0A2M4B8"/>